<sequence>MSNIISLDSYLTSFFSNAVPHSNVFNNFFSFFSLKGSSIFIWILVMLIVLIFEERKNPGVSKSDLKFLVIFSFAFILSFVVSDYALKNIFHRPRPSFAKASEGRPSPKILNFKFQISKCPSDYSFPSTHATTAFAAATVLTYFDKKRWWFYYSVAIIISYSRIYLGCHYFIISKVVTKIKT</sequence>
<dbReference type="Proteomes" id="UP000034127">
    <property type="component" value="Unassembled WGS sequence"/>
</dbReference>
<gene>
    <name evidence="3" type="ORF">UR63_C0004G0026</name>
</gene>
<feature type="transmembrane region" description="Helical" evidence="1">
    <location>
        <begin position="149"/>
        <end position="172"/>
    </location>
</feature>
<evidence type="ECO:0000259" key="2">
    <source>
        <dbReference type="SMART" id="SM00014"/>
    </source>
</evidence>
<dbReference type="CDD" id="cd01610">
    <property type="entry name" value="PAP2_like"/>
    <property type="match status" value="1"/>
</dbReference>
<name>A0A0G0BFT0_9BACT</name>
<proteinExistence type="predicted"/>
<dbReference type="PANTHER" id="PTHR14969:SF13">
    <property type="entry name" value="AT30094P"/>
    <property type="match status" value="1"/>
</dbReference>
<dbReference type="SMART" id="SM00014">
    <property type="entry name" value="acidPPc"/>
    <property type="match status" value="1"/>
</dbReference>
<keyword evidence="1" id="KW-1133">Transmembrane helix</keyword>
<keyword evidence="1" id="KW-0472">Membrane</keyword>
<protein>
    <recommendedName>
        <fullName evidence="2">Phosphatidic acid phosphatase type 2/haloperoxidase domain-containing protein</fullName>
    </recommendedName>
</protein>
<dbReference type="AlphaFoldDB" id="A0A0G0BFT0"/>
<dbReference type="GO" id="GO:0042392">
    <property type="term" value="F:sphingosine-1-phosphate phosphatase activity"/>
    <property type="evidence" value="ECO:0007669"/>
    <property type="project" value="TreeGrafter"/>
</dbReference>
<keyword evidence="1" id="KW-0812">Transmembrane</keyword>
<dbReference type="Pfam" id="PF01569">
    <property type="entry name" value="PAP2"/>
    <property type="match status" value="1"/>
</dbReference>
<evidence type="ECO:0000313" key="3">
    <source>
        <dbReference type="EMBL" id="KKP68288.1"/>
    </source>
</evidence>
<feature type="transmembrane region" description="Helical" evidence="1">
    <location>
        <begin position="65"/>
        <end position="86"/>
    </location>
</feature>
<organism evidence="3 4">
    <name type="scientific">Candidatus Roizmanbacteria bacterium GW2011_GWC2_35_12</name>
    <dbReference type="NCBI Taxonomy" id="1618485"/>
    <lineage>
        <taxon>Bacteria</taxon>
        <taxon>Candidatus Roizmaniibacteriota</taxon>
    </lineage>
</organism>
<feature type="transmembrane region" description="Helical" evidence="1">
    <location>
        <begin position="28"/>
        <end position="53"/>
    </location>
</feature>
<dbReference type="SUPFAM" id="SSF48317">
    <property type="entry name" value="Acid phosphatase/Vanadium-dependent haloperoxidase"/>
    <property type="match status" value="1"/>
</dbReference>
<dbReference type="InterPro" id="IPR036938">
    <property type="entry name" value="PAP2/HPO_sf"/>
</dbReference>
<feature type="domain" description="Phosphatidic acid phosphatase type 2/haloperoxidase" evidence="2">
    <location>
        <begin position="65"/>
        <end position="177"/>
    </location>
</feature>
<dbReference type="EMBL" id="LBPX01000004">
    <property type="protein sequence ID" value="KKP68288.1"/>
    <property type="molecule type" value="Genomic_DNA"/>
</dbReference>
<dbReference type="InterPro" id="IPR000326">
    <property type="entry name" value="PAP2/HPO"/>
</dbReference>
<reference evidence="3 4" key="1">
    <citation type="journal article" date="2015" name="Nature">
        <title>rRNA introns, odd ribosomes, and small enigmatic genomes across a large radiation of phyla.</title>
        <authorList>
            <person name="Brown C.T."/>
            <person name="Hug L.A."/>
            <person name="Thomas B.C."/>
            <person name="Sharon I."/>
            <person name="Castelle C.J."/>
            <person name="Singh A."/>
            <person name="Wilkins M.J."/>
            <person name="Williams K.H."/>
            <person name="Banfield J.F."/>
        </authorList>
    </citation>
    <scope>NUCLEOTIDE SEQUENCE [LARGE SCALE GENOMIC DNA]</scope>
</reference>
<comment type="caution">
    <text evidence="3">The sequence shown here is derived from an EMBL/GenBank/DDBJ whole genome shotgun (WGS) entry which is preliminary data.</text>
</comment>
<evidence type="ECO:0000313" key="4">
    <source>
        <dbReference type="Proteomes" id="UP000034127"/>
    </source>
</evidence>
<evidence type="ECO:0000256" key="1">
    <source>
        <dbReference type="SAM" id="Phobius"/>
    </source>
</evidence>
<dbReference type="PANTHER" id="PTHR14969">
    <property type="entry name" value="SPHINGOSINE-1-PHOSPHATE PHOSPHOHYDROLASE"/>
    <property type="match status" value="1"/>
</dbReference>
<accession>A0A0G0BFT0</accession>
<dbReference type="Gene3D" id="1.20.144.10">
    <property type="entry name" value="Phosphatidic acid phosphatase type 2/haloperoxidase"/>
    <property type="match status" value="1"/>
</dbReference>